<organism evidence="1 2">
    <name type="scientific">Vibrio maritimus</name>
    <dbReference type="NCBI Taxonomy" id="990268"/>
    <lineage>
        <taxon>Bacteria</taxon>
        <taxon>Pseudomonadati</taxon>
        <taxon>Pseudomonadota</taxon>
        <taxon>Gammaproteobacteria</taxon>
        <taxon>Vibrionales</taxon>
        <taxon>Vibrionaceae</taxon>
        <taxon>Vibrio</taxon>
    </lineage>
</organism>
<evidence type="ECO:0000313" key="1">
    <source>
        <dbReference type="EMBL" id="GAL17440.1"/>
    </source>
</evidence>
<reference evidence="1 2" key="1">
    <citation type="submission" date="2014-09" db="EMBL/GenBank/DDBJ databases">
        <title>Vibrio maritimus JCM 19235. (C45) whole genome shotgun sequence.</title>
        <authorList>
            <person name="Sawabe T."/>
            <person name="Meirelles P."/>
            <person name="Nakanishi M."/>
            <person name="Sayaka M."/>
            <person name="Hattori M."/>
            <person name="Ohkuma M."/>
        </authorList>
    </citation>
    <scope>NUCLEOTIDE SEQUENCE [LARGE SCALE GENOMIC DNA]</scope>
    <source>
        <strain evidence="2">JCM19235</strain>
    </source>
</reference>
<dbReference type="Proteomes" id="UP000029228">
    <property type="component" value="Unassembled WGS sequence"/>
</dbReference>
<dbReference type="EMBL" id="BBMR01000001">
    <property type="protein sequence ID" value="GAL17440.1"/>
    <property type="molecule type" value="Genomic_DNA"/>
</dbReference>
<dbReference type="STRING" id="990268.JCM19235_5989"/>
<reference evidence="1 2" key="2">
    <citation type="submission" date="2014-09" db="EMBL/GenBank/DDBJ databases">
        <authorList>
            <consortium name="NBRP consortium"/>
            <person name="Sawabe T."/>
            <person name="Meirelles P."/>
            <person name="Nakanishi M."/>
            <person name="Sayaka M."/>
            <person name="Hattori M."/>
            <person name="Ohkuma M."/>
        </authorList>
    </citation>
    <scope>NUCLEOTIDE SEQUENCE [LARGE SCALE GENOMIC DNA]</scope>
    <source>
        <strain evidence="2">JCM19235</strain>
    </source>
</reference>
<sequence>MPIKYYVPQGSTQGLIDNGPYQGNLGDYSTVNRCDDDNPVAPPWYRDACNSDPEESSPSSTRKQALRCRLLATTQIASSALMLKG</sequence>
<keyword evidence="2" id="KW-1185">Reference proteome</keyword>
<dbReference type="EC" id="3.2.1.1" evidence="1"/>
<dbReference type="GO" id="GO:0004556">
    <property type="term" value="F:alpha-amylase activity"/>
    <property type="evidence" value="ECO:0007669"/>
    <property type="project" value="UniProtKB-EC"/>
</dbReference>
<keyword evidence="1" id="KW-0378">Hydrolase</keyword>
<name>A0A090RPW7_9VIBR</name>
<dbReference type="AlphaFoldDB" id="A0A090RPW7"/>
<comment type="caution">
    <text evidence="1">The sequence shown here is derived from an EMBL/GenBank/DDBJ whole genome shotgun (WGS) entry which is preliminary data.</text>
</comment>
<protein>
    <submittedName>
        <fullName evidence="1">Alpha-amylase</fullName>
        <ecNumber evidence="1">3.2.1.1</ecNumber>
    </submittedName>
</protein>
<gene>
    <name evidence="1" type="ORF">JCM19235_5989</name>
</gene>
<accession>A0A090RPW7</accession>
<proteinExistence type="predicted"/>
<keyword evidence="1" id="KW-0326">Glycosidase</keyword>
<evidence type="ECO:0000313" key="2">
    <source>
        <dbReference type="Proteomes" id="UP000029228"/>
    </source>
</evidence>